<accession>A0A0B7B4H3</accession>
<organism evidence="1">
    <name type="scientific">Arion vulgaris</name>
    <dbReference type="NCBI Taxonomy" id="1028688"/>
    <lineage>
        <taxon>Eukaryota</taxon>
        <taxon>Metazoa</taxon>
        <taxon>Spiralia</taxon>
        <taxon>Lophotrochozoa</taxon>
        <taxon>Mollusca</taxon>
        <taxon>Gastropoda</taxon>
        <taxon>Heterobranchia</taxon>
        <taxon>Euthyneura</taxon>
        <taxon>Panpulmonata</taxon>
        <taxon>Eupulmonata</taxon>
        <taxon>Stylommatophora</taxon>
        <taxon>Helicina</taxon>
        <taxon>Arionoidea</taxon>
        <taxon>Arionidae</taxon>
        <taxon>Arion</taxon>
    </lineage>
</organism>
<dbReference type="AlphaFoldDB" id="A0A0B7B4H3"/>
<protein>
    <submittedName>
        <fullName evidence="1">Uncharacterized protein</fullName>
    </submittedName>
</protein>
<feature type="non-terminal residue" evidence="1">
    <location>
        <position position="1"/>
    </location>
</feature>
<gene>
    <name evidence="1" type="primary">ORF157897</name>
</gene>
<evidence type="ECO:0000313" key="1">
    <source>
        <dbReference type="EMBL" id="CEK87186.1"/>
    </source>
</evidence>
<reference evidence="1" key="1">
    <citation type="submission" date="2014-12" db="EMBL/GenBank/DDBJ databases">
        <title>Insight into the proteome of Arion vulgaris.</title>
        <authorList>
            <person name="Aradska J."/>
            <person name="Bulat T."/>
            <person name="Smidak R."/>
            <person name="Sarate P."/>
            <person name="Gangsoo J."/>
            <person name="Sialana F."/>
            <person name="Bilban M."/>
            <person name="Lubec G."/>
        </authorList>
    </citation>
    <scope>NUCLEOTIDE SEQUENCE</scope>
    <source>
        <tissue evidence="1">Skin</tissue>
    </source>
</reference>
<sequence length="71" mass="8456">KRLPQSRTDQVILFHQCTRHCRLNRHLLKIGISQTGQCQQMEQTQEHVLQDYLLMGELRSSIWPHPVDLKH</sequence>
<dbReference type="EMBL" id="HACG01040321">
    <property type="protein sequence ID" value="CEK87186.1"/>
    <property type="molecule type" value="Transcribed_RNA"/>
</dbReference>
<name>A0A0B7B4H3_9EUPU</name>
<proteinExistence type="predicted"/>